<evidence type="ECO:0000256" key="7">
    <source>
        <dbReference type="SAM" id="MobiDB-lite"/>
    </source>
</evidence>
<dbReference type="InterPro" id="IPR056884">
    <property type="entry name" value="NPHP3-like_N"/>
</dbReference>
<evidence type="ECO:0000256" key="1">
    <source>
        <dbReference type="ARBA" id="ARBA00004141"/>
    </source>
</evidence>
<keyword evidence="3 8" id="KW-0812">Transmembrane</keyword>
<dbReference type="PANTHER" id="PTHR43791">
    <property type="entry name" value="PERMEASE-RELATED"/>
    <property type="match status" value="1"/>
</dbReference>
<evidence type="ECO:0000256" key="6">
    <source>
        <dbReference type="ARBA" id="ARBA00023136"/>
    </source>
</evidence>
<evidence type="ECO:0000256" key="5">
    <source>
        <dbReference type="ARBA" id="ARBA00022989"/>
    </source>
</evidence>
<evidence type="ECO:0000256" key="2">
    <source>
        <dbReference type="ARBA" id="ARBA00022448"/>
    </source>
</evidence>
<dbReference type="Pfam" id="PF24883">
    <property type="entry name" value="NPHP3_N"/>
    <property type="match status" value="1"/>
</dbReference>
<feature type="transmembrane region" description="Helical" evidence="8">
    <location>
        <begin position="351"/>
        <end position="371"/>
    </location>
</feature>
<feature type="transmembrane region" description="Helical" evidence="8">
    <location>
        <begin position="202"/>
        <end position="222"/>
    </location>
</feature>
<dbReference type="SUPFAM" id="SSF52540">
    <property type="entry name" value="P-loop containing nucleoside triphosphate hydrolases"/>
    <property type="match status" value="1"/>
</dbReference>
<gene>
    <name evidence="10" type="ORF">GQ607_012736</name>
</gene>
<feature type="region of interest" description="Disordered" evidence="7">
    <location>
        <begin position="1"/>
        <end position="21"/>
    </location>
</feature>
<dbReference type="Proteomes" id="UP000434172">
    <property type="component" value="Unassembled WGS sequence"/>
</dbReference>
<evidence type="ECO:0000256" key="4">
    <source>
        <dbReference type="ARBA" id="ARBA00022737"/>
    </source>
</evidence>
<keyword evidence="5 8" id="KW-1133">Transmembrane helix</keyword>
<dbReference type="GO" id="GO:0022857">
    <property type="term" value="F:transmembrane transporter activity"/>
    <property type="evidence" value="ECO:0007669"/>
    <property type="project" value="InterPro"/>
</dbReference>
<dbReference type="Gene3D" id="3.40.50.300">
    <property type="entry name" value="P-loop containing nucleotide triphosphate hydrolases"/>
    <property type="match status" value="1"/>
</dbReference>
<dbReference type="PROSITE" id="PS50850">
    <property type="entry name" value="MFS"/>
    <property type="match status" value="1"/>
</dbReference>
<dbReference type="OrthoDB" id="2962993at2759"/>
<sequence>MAGMFTNSEKLDVSELENGQPEHLTRKDEIGRIDAIATAQGTTLASFAHLDEKKILRKASALITTALAPWTSASFLCWPCYISYLSSTVSGNIGNAKIEGLQEDLGMTSDQYNWCLTVFFFTYAAFEVPSNLLLKKLRPSIWLPTIMVAWGTVMTLMGIVRNYHGLLVARIFLGVTEAGLFPGVAYYLTMWYCRHEIQLRQAMFFSAASIAGAFSGLLAFAISKMDGTGGLEGWRWIFILEGIVTVIVAVFAFWALHDFPETAKFLTEEERAFVVYRLKYQGQVQGKSDNRVQVAEADDFQWKYVWDAFTDWQIWINIFVYWGIVCPLYGISLFLPTIIRNLNYTSSTAQLMTVPIYITAAILAVVVAYLSDRLGKRSPFIVGFLCMMIVGFSMCISSSNPKVVYGGVFVAACAIYPAFPGVISWLSNNLSGSYKRSAGMALQIGVGNLGGAMASNFYRQKDAPRYILGHGLELGFISVGIIAALILIFSYIGINKKRDRRMAAGDDSRYMAEELSAQGDRAVTFRYMCELLALLQKLRGRNAKGTMDRLLQSVKYASRHEITKKEIDGLEKRINRLRGAIASRTGLLTGTALDDLQQRIVYNHSKTDTDEPETNHPSLNVIRRDLCFDLEVMRNRVRNLDLMDVTNLISRLRPAYQQFTKARKLMRSLNFELIKDRESDIQIAHRNTFEWMYTDKSLFFTEWLQVEHGIYWITGKAGSGKSTLMKYLTGDSRTRRALQKWGGDNLIIAKHHFWSAGTSLQMSQEGLLRTLLQDVLIQRPDLCQHVCPNRWVDDLFLNSYDWTRNELLECLMNLGNLRSNLPDADGIVRICIFIDGLDEYSGDHIAIPKLVHALAGFSNIKVCVSSRPWVDFSDAFGKTRWMLRLHEHTQEDIRIFTSDTLEANEQLQCLRQKSPEDAEFLIQHIVDRAHGVFLWVFLVVRSLIRGLTNKDDLAILNRRLLDFPDELEAFFGRMLEGIESVYKRSAARTLLMVSRANGPFPMLTFLFLDLEESGAGIRTEPSIALDSWSDIDADAAEMLAAKRRQLGVRCKDLLHITLNTYEPKLLGEKVGPLHRTVLDYLKSDEVSLLLMKKAGEDFDPHHALLVSHVLKVKTLVRKAALTHLKGHLCRWLEDIFDFARGLELCTGETDVEILDQFEISLVTLFNDYHYHSFEEGMESFFRVKENASSFVSLAEDRGLWVYLRHKGYRPVVRISLDEISEARGSSVAKSSIWRRVRIFLHLL</sequence>
<dbReference type="EMBL" id="WOWK01000088">
    <property type="protein sequence ID" value="KAF0319968.1"/>
    <property type="molecule type" value="Genomic_DNA"/>
</dbReference>
<dbReference type="InterPro" id="IPR036259">
    <property type="entry name" value="MFS_trans_sf"/>
</dbReference>
<dbReference type="AlphaFoldDB" id="A0A8H3W877"/>
<feature type="transmembrane region" description="Helical" evidence="8">
    <location>
        <begin position="166"/>
        <end position="190"/>
    </location>
</feature>
<dbReference type="CDD" id="cd17327">
    <property type="entry name" value="MFS_FEN2_like"/>
    <property type="match status" value="1"/>
</dbReference>
<feature type="transmembrane region" description="Helical" evidence="8">
    <location>
        <begin position="380"/>
        <end position="399"/>
    </location>
</feature>
<dbReference type="InterPro" id="IPR027417">
    <property type="entry name" value="P-loop_NTPase"/>
</dbReference>
<accession>A0A8H3W877</accession>
<dbReference type="Gene3D" id="1.20.1250.20">
    <property type="entry name" value="MFS general substrate transporter like domains"/>
    <property type="match status" value="2"/>
</dbReference>
<keyword evidence="11" id="KW-1185">Reference proteome</keyword>
<keyword evidence="6 8" id="KW-0472">Membrane</keyword>
<proteinExistence type="predicted"/>
<evidence type="ECO:0000256" key="3">
    <source>
        <dbReference type="ARBA" id="ARBA00022692"/>
    </source>
</evidence>
<evidence type="ECO:0000313" key="10">
    <source>
        <dbReference type="EMBL" id="KAF0319968.1"/>
    </source>
</evidence>
<dbReference type="InterPro" id="IPR020846">
    <property type="entry name" value="MFS_dom"/>
</dbReference>
<feature type="transmembrane region" description="Helical" evidence="8">
    <location>
        <begin position="438"/>
        <end position="458"/>
    </location>
</feature>
<comment type="subcellular location">
    <subcellularLocation>
        <location evidence="1">Membrane</location>
        <topology evidence="1">Multi-pass membrane protein</topology>
    </subcellularLocation>
</comment>
<feature type="transmembrane region" description="Helical" evidence="8">
    <location>
        <begin position="234"/>
        <end position="256"/>
    </location>
</feature>
<comment type="caution">
    <text evidence="10">The sequence shown here is derived from an EMBL/GenBank/DDBJ whole genome shotgun (WGS) entry which is preliminary data.</text>
</comment>
<feature type="transmembrane region" description="Helical" evidence="8">
    <location>
        <begin position="319"/>
        <end position="339"/>
    </location>
</feature>
<feature type="domain" description="Major facilitator superfamily (MFS) profile" evidence="9">
    <location>
        <begin position="72"/>
        <end position="498"/>
    </location>
</feature>
<evidence type="ECO:0000313" key="11">
    <source>
        <dbReference type="Proteomes" id="UP000434172"/>
    </source>
</evidence>
<keyword evidence="2" id="KW-0813">Transport</keyword>
<dbReference type="GO" id="GO:0016020">
    <property type="term" value="C:membrane"/>
    <property type="evidence" value="ECO:0007669"/>
    <property type="project" value="UniProtKB-SubCell"/>
</dbReference>
<dbReference type="PANTHER" id="PTHR43791:SF18">
    <property type="entry name" value="NICOTINIC ACID TRANSPORTER TNA1, PUTATIVE (AFU_ORTHOLOGUE AFUA_3G03820)-RELATED"/>
    <property type="match status" value="1"/>
</dbReference>
<feature type="transmembrane region" description="Helical" evidence="8">
    <location>
        <begin position="405"/>
        <end position="426"/>
    </location>
</feature>
<dbReference type="FunFam" id="1.20.1250.20:FF:000034">
    <property type="entry name" value="MFS general substrate transporter"/>
    <property type="match status" value="1"/>
</dbReference>
<dbReference type="Pfam" id="PF25053">
    <property type="entry name" value="DUF7791"/>
    <property type="match status" value="1"/>
</dbReference>
<keyword evidence="4" id="KW-0677">Repeat</keyword>
<feature type="transmembrane region" description="Helical" evidence="8">
    <location>
        <begin position="141"/>
        <end position="160"/>
    </location>
</feature>
<dbReference type="InterPro" id="IPR056693">
    <property type="entry name" value="DUF7791"/>
</dbReference>
<dbReference type="FunFam" id="1.20.1250.20:FF:000068">
    <property type="entry name" value="MFS general substrate transporter"/>
    <property type="match status" value="1"/>
</dbReference>
<reference evidence="10 11" key="1">
    <citation type="submission" date="2019-12" db="EMBL/GenBank/DDBJ databases">
        <title>A genome sequence resource for the geographically widespread anthracnose pathogen Colletotrichum asianum.</title>
        <authorList>
            <person name="Meng Y."/>
        </authorList>
    </citation>
    <scope>NUCLEOTIDE SEQUENCE [LARGE SCALE GENOMIC DNA]</scope>
    <source>
        <strain evidence="10 11">ICMP 18580</strain>
    </source>
</reference>
<feature type="transmembrane region" description="Helical" evidence="8">
    <location>
        <begin position="474"/>
        <end position="494"/>
    </location>
</feature>
<dbReference type="SUPFAM" id="SSF103473">
    <property type="entry name" value="MFS general substrate transporter"/>
    <property type="match status" value="1"/>
</dbReference>
<dbReference type="InterPro" id="IPR011701">
    <property type="entry name" value="MFS"/>
</dbReference>
<name>A0A8H3W877_9PEZI</name>
<organism evidence="10 11">
    <name type="scientific">Colletotrichum asianum</name>
    <dbReference type="NCBI Taxonomy" id="702518"/>
    <lineage>
        <taxon>Eukaryota</taxon>
        <taxon>Fungi</taxon>
        <taxon>Dikarya</taxon>
        <taxon>Ascomycota</taxon>
        <taxon>Pezizomycotina</taxon>
        <taxon>Sordariomycetes</taxon>
        <taxon>Hypocreomycetidae</taxon>
        <taxon>Glomerellales</taxon>
        <taxon>Glomerellaceae</taxon>
        <taxon>Colletotrichum</taxon>
        <taxon>Colletotrichum gloeosporioides species complex</taxon>
    </lineage>
</organism>
<evidence type="ECO:0000259" key="9">
    <source>
        <dbReference type="PROSITE" id="PS50850"/>
    </source>
</evidence>
<protein>
    <submittedName>
        <fullName evidence="10">High-affinity nicotinic acid transporter</fullName>
    </submittedName>
</protein>
<evidence type="ECO:0000256" key="8">
    <source>
        <dbReference type="SAM" id="Phobius"/>
    </source>
</evidence>
<dbReference type="Pfam" id="PF07690">
    <property type="entry name" value="MFS_1"/>
    <property type="match status" value="1"/>
</dbReference>